<dbReference type="Proteomes" id="UP001310890">
    <property type="component" value="Unassembled WGS sequence"/>
</dbReference>
<accession>A0AAN7TSC3</accession>
<dbReference type="EMBL" id="JAVRRL010000014">
    <property type="protein sequence ID" value="KAK5115142.1"/>
    <property type="molecule type" value="Genomic_DNA"/>
</dbReference>
<evidence type="ECO:0000256" key="9">
    <source>
        <dbReference type="ARBA" id="ARBA00023295"/>
    </source>
</evidence>
<keyword evidence="8" id="KW-0325">Glycoprotein</keyword>
<keyword evidence="11" id="KW-0812">Transmembrane</keyword>
<dbReference type="AlphaFoldDB" id="A0AAN7TSC3"/>
<evidence type="ECO:0000256" key="4">
    <source>
        <dbReference type="ARBA" id="ARBA00012350"/>
    </source>
</evidence>
<keyword evidence="5" id="KW-0732">Signal</keyword>
<dbReference type="EC" id="3.2.1.101" evidence="4"/>
<dbReference type="Pfam" id="PF03663">
    <property type="entry name" value="Glyco_hydro_76"/>
    <property type="match status" value="1"/>
</dbReference>
<evidence type="ECO:0000313" key="12">
    <source>
        <dbReference type="EMBL" id="KAK5115142.1"/>
    </source>
</evidence>
<comment type="subcellular location">
    <subcellularLocation>
        <location evidence="2">Endomembrane system</location>
    </subcellularLocation>
</comment>
<evidence type="ECO:0000256" key="6">
    <source>
        <dbReference type="ARBA" id="ARBA00022801"/>
    </source>
</evidence>
<dbReference type="FunFam" id="1.50.10.20:FF:000006">
    <property type="entry name" value="Mannan endo-1,6-alpha-mannosidase"/>
    <property type="match status" value="1"/>
</dbReference>
<dbReference type="PANTHER" id="PTHR12145">
    <property type="entry name" value="MANNAN ENDO-1,6-ALPHA-MANNOSIDASE DCW1"/>
    <property type="match status" value="1"/>
</dbReference>
<evidence type="ECO:0000256" key="7">
    <source>
        <dbReference type="ARBA" id="ARBA00023136"/>
    </source>
</evidence>
<keyword evidence="11" id="KW-1133">Transmembrane helix</keyword>
<dbReference type="GO" id="GO:0009272">
    <property type="term" value="P:fungal-type cell wall biogenesis"/>
    <property type="evidence" value="ECO:0007669"/>
    <property type="project" value="TreeGrafter"/>
</dbReference>
<dbReference type="GO" id="GO:0012505">
    <property type="term" value="C:endomembrane system"/>
    <property type="evidence" value="ECO:0007669"/>
    <property type="project" value="UniProtKB-SubCell"/>
</dbReference>
<dbReference type="Gene3D" id="1.50.10.20">
    <property type="match status" value="1"/>
</dbReference>
<proteinExistence type="inferred from homology"/>
<dbReference type="InterPro" id="IPR014480">
    <property type="entry name" value="Mannan-1_6-alpha_mannosidase"/>
</dbReference>
<dbReference type="GO" id="GO:0016052">
    <property type="term" value="P:carbohydrate catabolic process"/>
    <property type="evidence" value="ECO:0007669"/>
    <property type="project" value="InterPro"/>
</dbReference>
<dbReference type="InterPro" id="IPR005198">
    <property type="entry name" value="Glyco_hydro_76"/>
</dbReference>
<feature type="region of interest" description="Disordered" evidence="10">
    <location>
        <begin position="330"/>
        <end position="359"/>
    </location>
</feature>
<dbReference type="PANTHER" id="PTHR12145:SF36">
    <property type="entry name" value="MANNAN ENDO-1,6-ALPHA-MANNOSIDASE DCW1"/>
    <property type="match status" value="1"/>
</dbReference>
<feature type="transmembrane region" description="Helical" evidence="11">
    <location>
        <begin position="366"/>
        <end position="387"/>
    </location>
</feature>
<name>A0AAN7TSC3_9PEZI</name>
<evidence type="ECO:0000256" key="3">
    <source>
        <dbReference type="ARBA" id="ARBA00009699"/>
    </source>
</evidence>
<dbReference type="InterPro" id="IPR008928">
    <property type="entry name" value="6-hairpin_glycosidase_sf"/>
</dbReference>
<dbReference type="GO" id="GO:0008496">
    <property type="term" value="F:mannan endo-1,6-alpha-mannosidase activity"/>
    <property type="evidence" value="ECO:0007669"/>
    <property type="project" value="UniProtKB-EC"/>
</dbReference>
<keyword evidence="6" id="KW-0378">Hydrolase</keyword>
<protein>
    <recommendedName>
        <fullName evidence="4">mannan endo-1,6-alpha-mannosidase</fullName>
        <ecNumber evidence="4">3.2.1.101</ecNumber>
    </recommendedName>
</protein>
<dbReference type="SUPFAM" id="SSF48208">
    <property type="entry name" value="Six-hairpin glycosidases"/>
    <property type="match status" value="1"/>
</dbReference>
<comment type="catalytic activity">
    <reaction evidence="1">
        <text>Random hydrolysis of (1-&gt;6)-alpha-D-mannosidic linkages in unbranched (1-&gt;6)-mannans.</text>
        <dbReference type="EC" id="3.2.1.101"/>
    </reaction>
</comment>
<evidence type="ECO:0000313" key="13">
    <source>
        <dbReference type="Proteomes" id="UP001310890"/>
    </source>
</evidence>
<comment type="similarity">
    <text evidence="3">Belongs to the glycosyl hydrolase 76 family.</text>
</comment>
<keyword evidence="7 11" id="KW-0472">Membrane</keyword>
<evidence type="ECO:0000256" key="11">
    <source>
        <dbReference type="SAM" id="Phobius"/>
    </source>
</evidence>
<keyword evidence="9" id="KW-0326">Glycosidase</keyword>
<sequence>MFMTMVDYWYMTGDATYNSNAVAALDWQAGATGTFMPANQTTTEGNDDQVFWGFAAMTAAEFNFPSPAAGYPSWLAMAQGVFNLQAGRWDASTCGGGMRWQIFPTNNGYTYKNAVANGGFFQLASRLARYTGNSTYVDWATKEWDWFADSVLFDNKTYAIYDGSSDLANCASADHTQWSYNYGIYLVGLAYLYNHTEDARWLTPLTGILNATLAEFFPTSMGNKIAVEVTCQPLGNCDVDATFFRGFVLRWLSLTAQLVPTTAATIWPYLQASALGAAGQCDGGTDGVTCGMEWNTTKWDGTYGIGQQLSALSVVQTNLIQTMNLGAPYTSNSGGTSKGDPSAGSTAENPSEGEIYTRRITSRDRAGAGILTFLAVALTLGGAYFLVT</sequence>
<organism evidence="12 13">
    <name type="scientific">Meristemomyces frigidus</name>
    <dbReference type="NCBI Taxonomy" id="1508187"/>
    <lineage>
        <taxon>Eukaryota</taxon>
        <taxon>Fungi</taxon>
        <taxon>Dikarya</taxon>
        <taxon>Ascomycota</taxon>
        <taxon>Pezizomycotina</taxon>
        <taxon>Dothideomycetes</taxon>
        <taxon>Dothideomycetidae</taxon>
        <taxon>Mycosphaerellales</taxon>
        <taxon>Teratosphaeriaceae</taxon>
        <taxon>Meristemomyces</taxon>
    </lineage>
</organism>
<evidence type="ECO:0000256" key="1">
    <source>
        <dbReference type="ARBA" id="ARBA00001452"/>
    </source>
</evidence>
<comment type="caution">
    <text evidence="12">The sequence shown here is derived from an EMBL/GenBank/DDBJ whole genome shotgun (WGS) entry which is preliminary data.</text>
</comment>
<evidence type="ECO:0000256" key="2">
    <source>
        <dbReference type="ARBA" id="ARBA00004308"/>
    </source>
</evidence>
<evidence type="ECO:0000256" key="8">
    <source>
        <dbReference type="ARBA" id="ARBA00023180"/>
    </source>
</evidence>
<reference evidence="12" key="1">
    <citation type="submission" date="2023-08" db="EMBL/GenBank/DDBJ databases">
        <title>Black Yeasts Isolated from many extreme environments.</title>
        <authorList>
            <person name="Coleine C."/>
            <person name="Stajich J.E."/>
            <person name="Selbmann L."/>
        </authorList>
    </citation>
    <scope>NUCLEOTIDE SEQUENCE</scope>
    <source>
        <strain evidence="12">CCFEE 5401</strain>
    </source>
</reference>
<evidence type="ECO:0000256" key="5">
    <source>
        <dbReference type="ARBA" id="ARBA00022729"/>
    </source>
</evidence>
<evidence type="ECO:0000256" key="10">
    <source>
        <dbReference type="SAM" id="MobiDB-lite"/>
    </source>
</evidence>
<gene>
    <name evidence="12" type="ORF">LTR62_001839</name>
</gene>